<evidence type="ECO:0000259" key="1">
    <source>
        <dbReference type="PROSITE" id="PS51186"/>
    </source>
</evidence>
<proteinExistence type="predicted"/>
<dbReference type="RefSeq" id="WP_175328927.1">
    <property type="nucleotide sequence ID" value="NZ_JABMCD010000072.1"/>
</dbReference>
<evidence type="ECO:0000313" key="2">
    <source>
        <dbReference type="EMBL" id="MBM7803364.1"/>
    </source>
</evidence>
<dbReference type="SUPFAM" id="SSF55729">
    <property type="entry name" value="Acyl-CoA N-acyltransferases (Nat)"/>
    <property type="match status" value="1"/>
</dbReference>
<dbReference type="InterPro" id="IPR000182">
    <property type="entry name" value="GNAT_dom"/>
</dbReference>
<evidence type="ECO:0000313" key="3">
    <source>
        <dbReference type="Proteomes" id="UP000746584"/>
    </source>
</evidence>
<protein>
    <submittedName>
        <fullName evidence="2">GNAT superfamily N-acetyltransferase</fullName>
    </submittedName>
</protein>
<name>A0ABS2RWG7_9MICO</name>
<dbReference type="Pfam" id="PF00583">
    <property type="entry name" value="Acetyltransf_1"/>
    <property type="match status" value="1"/>
</dbReference>
<dbReference type="Gene3D" id="3.40.630.30">
    <property type="match status" value="1"/>
</dbReference>
<accession>A0ABS2RWG7</accession>
<organism evidence="2 3">
    <name type="scientific">Curtobacterium luteum</name>
    <dbReference type="NCBI Taxonomy" id="33881"/>
    <lineage>
        <taxon>Bacteria</taxon>
        <taxon>Bacillati</taxon>
        <taxon>Actinomycetota</taxon>
        <taxon>Actinomycetes</taxon>
        <taxon>Micrococcales</taxon>
        <taxon>Microbacteriaceae</taxon>
        <taxon>Curtobacterium</taxon>
    </lineage>
</organism>
<sequence length="691" mass="77381">MCTTGELEHDGNIMGDTRISIRHVSSEEQPREWTSVLNLAKAHRGTLGFLTDSAFMDRIRRGTLIVAEDDGVLVGYCLYDVPRRGYIKLVHVCVATRGSGIGKLLIDAAIEAHPEATAVVAYCRRDYGLDRFWSSVGLSPRGERPGRALNGSVLTQWWMQLGDLDLLEDAALGAGRPLVAYDTNIVTDLFGSPDLFRPEREASLGLLADWFQVEVTPVLSPQVDVELDRIDGELERTRQRQAIAHITRLRSQRHQGSDVLPELLRNIDATVLDADPSLREDFRHIADALTADVAYFVTNDTRLLHHGPAALPTGSTLEILRPHEVVRALDQRLEQPVFQSRLIEAVDLRWTAASSSSESELVDAFISHAHAERGKDLTRAIRAAISQNPRGTRVLTGPKNELWALLAEHRDADALRVPIIRVARGAASNTVALQLARHTRHIARQNNLGEVMIDDSNVTVMMRHALLADGFRDEDGFRASLINRTMTHQQFMHEHPDLPVHHTGHLRDLERRFWPLTLIHTNAPTYVIPIQPRFMYPLFGAPRETLVELDRPRALGLSREHVYYSGSGKALPPRGARIIWYATADQTEQVRAVVAYSRSLGCERTRPRDAYRANRQIGVLGRDHVLSAADKSGQVTVVRFEDTEVLATPVGGHDLQDLFAKHDVKQPIQSFRRVPSAVFDDLIVRERRNST</sequence>
<dbReference type="Proteomes" id="UP000746584">
    <property type="component" value="Unassembled WGS sequence"/>
</dbReference>
<gene>
    <name evidence="2" type="ORF">JOE58_002615</name>
</gene>
<feature type="domain" description="N-acetyltransferase" evidence="1">
    <location>
        <begin position="19"/>
        <end position="160"/>
    </location>
</feature>
<dbReference type="PROSITE" id="PS51186">
    <property type="entry name" value="GNAT"/>
    <property type="match status" value="1"/>
</dbReference>
<dbReference type="EMBL" id="JAFBCG010000001">
    <property type="protein sequence ID" value="MBM7803364.1"/>
    <property type="molecule type" value="Genomic_DNA"/>
</dbReference>
<comment type="caution">
    <text evidence="2">The sequence shown here is derived from an EMBL/GenBank/DDBJ whole genome shotgun (WGS) entry which is preliminary data.</text>
</comment>
<dbReference type="InterPro" id="IPR016181">
    <property type="entry name" value="Acyl_CoA_acyltransferase"/>
</dbReference>
<keyword evidence="3" id="KW-1185">Reference proteome</keyword>
<reference evidence="2 3" key="1">
    <citation type="submission" date="2021-01" db="EMBL/GenBank/DDBJ databases">
        <title>Sequencing the genomes of 1000 actinobacteria strains.</title>
        <authorList>
            <person name="Klenk H.-P."/>
        </authorList>
    </citation>
    <scope>NUCLEOTIDE SEQUENCE [LARGE SCALE GENOMIC DNA]</scope>
    <source>
        <strain evidence="2 3">DSM 20542</strain>
    </source>
</reference>
<dbReference type="CDD" id="cd04301">
    <property type="entry name" value="NAT_SF"/>
    <property type="match status" value="1"/>
</dbReference>